<dbReference type="Proteomes" id="UP000239089">
    <property type="component" value="Unassembled WGS sequence"/>
</dbReference>
<dbReference type="AlphaFoldDB" id="A0A2S6N665"/>
<evidence type="ECO:0000313" key="3">
    <source>
        <dbReference type="Proteomes" id="UP000239089"/>
    </source>
</evidence>
<keyword evidence="1" id="KW-0812">Transmembrane</keyword>
<evidence type="ECO:0000256" key="1">
    <source>
        <dbReference type="SAM" id="Phobius"/>
    </source>
</evidence>
<gene>
    <name evidence="2" type="ORF">CCR94_13450</name>
</gene>
<dbReference type="EMBL" id="NHSJ01000083">
    <property type="protein sequence ID" value="PPQ30099.1"/>
    <property type="molecule type" value="Genomic_DNA"/>
</dbReference>
<proteinExistence type="predicted"/>
<accession>A0A2S6N665</accession>
<comment type="caution">
    <text evidence="2">The sequence shown here is derived from an EMBL/GenBank/DDBJ whole genome shotgun (WGS) entry which is preliminary data.</text>
</comment>
<name>A0A2S6N665_9HYPH</name>
<keyword evidence="1" id="KW-0472">Membrane</keyword>
<keyword evidence="3" id="KW-1185">Reference proteome</keyword>
<feature type="transmembrane region" description="Helical" evidence="1">
    <location>
        <begin position="12"/>
        <end position="32"/>
    </location>
</feature>
<feature type="transmembrane region" description="Helical" evidence="1">
    <location>
        <begin position="44"/>
        <end position="65"/>
    </location>
</feature>
<sequence>METNMSRLTTLLWVMGGSVLAGALMIMALMVLSLEDQAMRLSPVAAGVGYVIGIPLALIVAWSITPNMGQGQADRAGEPAQGIFRALKVWPAKYSFAQARQSAGARRR</sequence>
<evidence type="ECO:0000313" key="2">
    <source>
        <dbReference type="EMBL" id="PPQ30099.1"/>
    </source>
</evidence>
<reference evidence="2 3" key="1">
    <citation type="journal article" date="2018" name="Arch. Microbiol.">
        <title>New insights into the metabolic potential of the phototrophic purple bacterium Rhodopila globiformis DSM 161(T) from its draft genome sequence and evidence for a vanadium-dependent nitrogenase.</title>
        <authorList>
            <person name="Imhoff J.F."/>
            <person name="Rahn T."/>
            <person name="Kunzel S."/>
            <person name="Neulinger S.C."/>
        </authorList>
    </citation>
    <scope>NUCLEOTIDE SEQUENCE [LARGE SCALE GENOMIC DNA]</scope>
    <source>
        <strain evidence="2 3">DSM 16996</strain>
    </source>
</reference>
<keyword evidence="1" id="KW-1133">Transmembrane helix</keyword>
<protein>
    <submittedName>
        <fullName evidence="2">Uncharacterized protein</fullName>
    </submittedName>
</protein>
<organism evidence="2 3">
    <name type="scientific">Rhodoblastus sphagnicola</name>
    <dbReference type="NCBI Taxonomy" id="333368"/>
    <lineage>
        <taxon>Bacteria</taxon>
        <taxon>Pseudomonadati</taxon>
        <taxon>Pseudomonadota</taxon>
        <taxon>Alphaproteobacteria</taxon>
        <taxon>Hyphomicrobiales</taxon>
        <taxon>Rhodoblastaceae</taxon>
        <taxon>Rhodoblastus</taxon>
    </lineage>
</organism>